<dbReference type="SMART" id="SM00332">
    <property type="entry name" value="PP2Cc"/>
    <property type="match status" value="1"/>
</dbReference>
<feature type="domain" description="PPM-type phosphatase" evidence="1">
    <location>
        <begin position="6"/>
        <end position="239"/>
    </location>
</feature>
<sequence length="240" mass="26171">MLVFPQYLSASYSHVGMVRQVNEDACLDLAEDGLWLVADGMGGHAAGDYVSNLLVDSLRAIAPAERFDDYVEALCAGVAQVNTQVRAEASLRGVEMMGATLVLLAARDDQAVCLWAGDSRLYRLRDGRLEAISRDHSYVQELIDSNLLNEEEARAHPMGNIVTRAVGVDEHVELARVSLRVLPGDTFLLCSDGLTRTAEDHELGEVLRYPDPYEVVRSLVHLGLTRGAPDNITALVVKAV</sequence>
<gene>
    <name evidence="2" type="ORF">DBO85_08585</name>
</gene>
<reference evidence="2 3" key="1">
    <citation type="submission" date="2018-04" db="EMBL/GenBank/DDBJ databases">
        <title>Pseudomonas sp. nov., isolated from mangrove soil.</title>
        <authorList>
            <person name="Chen C."/>
        </authorList>
    </citation>
    <scope>NUCLEOTIDE SEQUENCE [LARGE SCALE GENOMIC DNA]</scope>
    <source>
        <strain evidence="2 3">TC-11</strain>
    </source>
</reference>
<dbReference type="Proteomes" id="UP000244064">
    <property type="component" value="Unassembled WGS sequence"/>
</dbReference>
<dbReference type="PROSITE" id="PS51746">
    <property type="entry name" value="PPM_2"/>
    <property type="match status" value="1"/>
</dbReference>
<evidence type="ECO:0000259" key="1">
    <source>
        <dbReference type="PROSITE" id="PS51746"/>
    </source>
</evidence>
<comment type="caution">
    <text evidence="2">The sequence shown here is derived from an EMBL/GenBank/DDBJ whole genome shotgun (WGS) entry which is preliminary data.</text>
</comment>
<dbReference type="RefSeq" id="WP_108106852.1">
    <property type="nucleotide sequence ID" value="NZ_QASN01000015.1"/>
</dbReference>
<protein>
    <submittedName>
        <fullName evidence="2">Serine/threonine protein phosphatase</fullName>
    </submittedName>
</protein>
<dbReference type="AlphaFoldDB" id="A0A2T5PAE3"/>
<organism evidence="2 3">
    <name type="scientific">Pseudomonas mangrovi</name>
    <dbReference type="NCBI Taxonomy" id="2161748"/>
    <lineage>
        <taxon>Bacteria</taxon>
        <taxon>Pseudomonadati</taxon>
        <taxon>Pseudomonadota</taxon>
        <taxon>Gammaproteobacteria</taxon>
        <taxon>Pseudomonadales</taxon>
        <taxon>Pseudomonadaceae</taxon>
        <taxon>Pseudomonas</taxon>
    </lineage>
</organism>
<dbReference type="InterPro" id="IPR001932">
    <property type="entry name" value="PPM-type_phosphatase-like_dom"/>
</dbReference>
<accession>A0A2T5PAE3</accession>
<proteinExistence type="predicted"/>
<name>A0A2T5PAE3_9PSED</name>
<dbReference type="SUPFAM" id="SSF81606">
    <property type="entry name" value="PP2C-like"/>
    <property type="match status" value="1"/>
</dbReference>
<dbReference type="CDD" id="cd00143">
    <property type="entry name" value="PP2Cc"/>
    <property type="match status" value="1"/>
</dbReference>
<dbReference type="Gene3D" id="3.60.40.10">
    <property type="entry name" value="PPM-type phosphatase domain"/>
    <property type="match status" value="1"/>
</dbReference>
<dbReference type="OrthoDB" id="9801841at2"/>
<evidence type="ECO:0000313" key="3">
    <source>
        <dbReference type="Proteomes" id="UP000244064"/>
    </source>
</evidence>
<dbReference type="SMART" id="SM00331">
    <property type="entry name" value="PP2C_SIG"/>
    <property type="match status" value="1"/>
</dbReference>
<dbReference type="InterPro" id="IPR036457">
    <property type="entry name" value="PPM-type-like_dom_sf"/>
</dbReference>
<dbReference type="EMBL" id="QASN01000015">
    <property type="protein sequence ID" value="PTU74709.1"/>
    <property type="molecule type" value="Genomic_DNA"/>
</dbReference>
<keyword evidence="3" id="KW-1185">Reference proteome</keyword>
<evidence type="ECO:0000313" key="2">
    <source>
        <dbReference type="EMBL" id="PTU74709.1"/>
    </source>
</evidence>
<dbReference type="Pfam" id="PF13672">
    <property type="entry name" value="PP2C_2"/>
    <property type="match status" value="1"/>
</dbReference>